<dbReference type="Proteomes" id="UP000183832">
    <property type="component" value="Unassembled WGS sequence"/>
</dbReference>
<proteinExistence type="predicted"/>
<evidence type="ECO:0000313" key="1">
    <source>
        <dbReference type="EMBL" id="CRK87949.1"/>
    </source>
</evidence>
<name>A0A1J1HIV9_9DIPT</name>
<accession>A0A1J1HIV9</accession>
<organism evidence="1 2">
    <name type="scientific">Clunio marinus</name>
    <dbReference type="NCBI Taxonomy" id="568069"/>
    <lineage>
        <taxon>Eukaryota</taxon>
        <taxon>Metazoa</taxon>
        <taxon>Ecdysozoa</taxon>
        <taxon>Arthropoda</taxon>
        <taxon>Hexapoda</taxon>
        <taxon>Insecta</taxon>
        <taxon>Pterygota</taxon>
        <taxon>Neoptera</taxon>
        <taxon>Endopterygota</taxon>
        <taxon>Diptera</taxon>
        <taxon>Nematocera</taxon>
        <taxon>Chironomoidea</taxon>
        <taxon>Chironomidae</taxon>
        <taxon>Clunio</taxon>
    </lineage>
</organism>
<dbReference type="AlphaFoldDB" id="A0A1J1HIV9"/>
<evidence type="ECO:0000313" key="2">
    <source>
        <dbReference type="Proteomes" id="UP000183832"/>
    </source>
</evidence>
<reference evidence="1 2" key="1">
    <citation type="submission" date="2015-04" db="EMBL/GenBank/DDBJ databases">
        <authorList>
            <person name="Syromyatnikov M.Y."/>
            <person name="Popov V.N."/>
        </authorList>
    </citation>
    <scope>NUCLEOTIDE SEQUENCE [LARGE SCALE GENOMIC DNA]</scope>
</reference>
<gene>
    <name evidence="1" type="ORF">CLUMA_CG001735</name>
</gene>
<dbReference type="EMBL" id="CVRI01000006">
    <property type="protein sequence ID" value="CRK87949.1"/>
    <property type="molecule type" value="Genomic_DNA"/>
</dbReference>
<protein>
    <submittedName>
        <fullName evidence="1">CLUMA_CG001735, isoform A</fullName>
    </submittedName>
</protein>
<keyword evidence="2" id="KW-1185">Reference proteome</keyword>
<sequence length="61" mass="7074">MKERTKSFQCSHRTSLPTQEISLHGALNQMENIAVSKILLFGIRFFAMSQQRGWIISDDFE</sequence>